<evidence type="ECO:0000256" key="2">
    <source>
        <dbReference type="SAM" id="Phobius"/>
    </source>
</evidence>
<dbReference type="AlphaFoldDB" id="A0A8U0I0Y6"/>
<feature type="transmembrane region" description="Helical" evidence="2">
    <location>
        <begin position="12"/>
        <end position="31"/>
    </location>
</feature>
<evidence type="ECO:0000256" key="1">
    <source>
        <dbReference type="SAM" id="MobiDB-lite"/>
    </source>
</evidence>
<keyword evidence="3" id="KW-0614">Plasmid</keyword>
<feature type="transmembrane region" description="Helical" evidence="2">
    <location>
        <begin position="108"/>
        <end position="129"/>
    </location>
</feature>
<dbReference type="Proteomes" id="UP000830729">
    <property type="component" value="Plasmid unnamed1"/>
</dbReference>
<proteinExistence type="predicted"/>
<evidence type="ECO:0000313" key="4">
    <source>
        <dbReference type="Proteomes" id="UP000830729"/>
    </source>
</evidence>
<keyword evidence="2" id="KW-0812">Transmembrane</keyword>
<feature type="transmembrane region" description="Helical" evidence="2">
    <location>
        <begin position="77"/>
        <end position="96"/>
    </location>
</feature>
<name>A0A8U0I0Y6_9EURY</name>
<feature type="region of interest" description="Disordered" evidence="1">
    <location>
        <begin position="139"/>
        <end position="170"/>
    </location>
</feature>
<dbReference type="RefSeq" id="WP_248652467.1">
    <property type="nucleotide sequence ID" value="NZ_CP096660.1"/>
</dbReference>
<keyword evidence="2" id="KW-0472">Membrane</keyword>
<dbReference type="EMBL" id="CP096660">
    <property type="protein sequence ID" value="UPV76434.1"/>
    <property type="molecule type" value="Genomic_DNA"/>
</dbReference>
<dbReference type="GeneID" id="72187520"/>
<sequence>MLESPKRLALEAVPVAVILLFWNLLAVVAQLQNAGGAVGSAGVVMAALFVVLRGVSLSSEVLPPATDSVTAILYQNARLALPAGAWFVGAVAVYALDGATYAYGPSSTASALASSLTGAGLGVVGLYAVAAGHRALLGDAPAGGRPPVNRDGVGSDGDDESPSDGASADD</sequence>
<reference evidence="3 4" key="1">
    <citation type="submission" date="2022-04" db="EMBL/GenBank/DDBJ databases">
        <title>Diverse halophilic archaea isolated from saline environments.</title>
        <authorList>
            <person name="Cui H.-L."/>
        </authorList>
    </citation>
    <scope>NUCLEOTIDE SEQUENCE [LARGE SCALE GENOMIC DNA]</scope>
    <source>
        <strain evidence="3 4">XZYJT49</strain>
        <plasmid evidence="3 4">unnamed1</plasmid>
    </source>
</reference>
<feature type="transmembrane region" description="Helical" evidence="2">
    <location>
        <begin position="37"/>
        <end position="56"/>
    </location>
</feature>
<accession>A0A8U0I0Y6</accession>
<organism evidence="3 4">
    <name type="scientific">Halorussus limi</name>
    <dbReference type="NCBI Taxonomy" id="2938695"/>
    <lineage>
        <taxon>Archaea</taxon>
        <taxon>Methanobacteriati</taxon>
        <taxon>Methanobacteriota</taxon>
        <taxon>Stenosarchaea group</taxon>
        <taxon>Halobacteria</taxon>
        <taxon>Halobacteriales</taxon>
        <taxon>Haladaptataceae</taxon>
        <taxon>Halorussus</taxon>
    </lineage>
</organism>
<feature type="compositionally biased region" description="Acidic residues" evidence="1">
    <location>
        <begin position="156"/>
        <end position="170"/>
    </location>
</feature>
<dbReference type="KEGG" id="halx:M0R89_19935"/>
<geneLocation type="plasmid" evidence="3 4">
    <name>unnamed1</name>
</geneLocation>
<keyword evidence="4" id="KW-1185">Reference proteome</keyword>
<protein>
    <submittedName>
        <fullName evidence="3">Uncharacterized protein</fullName>
    </submittedName>
</protein>
<evidence type="ECO:0000313" key="3">
    <source>
        <dbReference type="EMBL" id="UPV76434.1"/>
    </source>
</evidence>
<keyword evidence="2" id="KW-1133">Transmembrane helix</keyword>
<gene>
    <name evidence="3" type="ORF">M0R89_19935</name>
</gene>